<feature type="region of interest" description="Disordered" evidence="1">
    <location>
        <begin position="1"/>
        <end position="30"/>
    </location>
</feature>
<keyword evidence="3" id="KW-1185">Reference proteome</keyword>
<gene>
    <name evidence="2" type="ORF">L227DRAFT_7722</name>
</gene>
<dbReference type="EMBL" id="ML122250">
    <property type="protein sequence ID" value="RPD66890.1"/>
    <property type="molecule type" value="Genomic_DNA"/>
</dbReference>
<reference evidence="2" key="1">
    <citation type="journal article" date="2018" name="Genome Biol. Evol.">
        <title>Genomics and development of Lentinus tigrinus, a white-rot wood-decaying mushroom with dimorphic fruiting bodies.</title>
        <authorList>
            <person name="Wu B."/>
            <person name="Xu Z."/>
            <person name="Knudson A."/>
            <person name="Carlson A."/>
            <person name="Chen N."/>
            <person name="Kovaka S."/>
            <person name="LaButti K."/>
            <person name="Lipzen A."/>
            <person name="Pennachio C."/>
            <person name="Riley R."/>
            <person name="Schakwitz W."/>
            <person name="Umezawa K."/>
            <person name="Ohm R.A."/>
            <person name="Grigoriev I.V."/>
            <person name="Nagy L.G."/>
            <person name="Gibbons J."/>
            <person name="Hibbett D."/>
        </authorList>
    </citation>
    <scope>NUCLEOTIDE SEQUENCE [LARGE SCALE GENOMIC DNA]</scope>
    <source>
        <strain evidence="2">ALCF2SS1-6</strain>
    </source>
</reference>
<evidence type="ECO:0000313" key="2">
    <source>
        <dbReference type="EMBL" id="RPD66890.1"/>
    </source>
</evidence>
<name>A0A5C2STB8_9APHY</name>
<protein>
    <submittedName>
        <fullName evidence="2">Uncharacterized protein</fullName>
    </submittedName>
</protein>
<dbReference type="Proteomes" id="UP000313359">
    <property type="component" value="Unassembled WGS sequence"/>
</dbReference>
<proteinExistence type="predicted"/>
<sequence>MSPPYRPQFALREASTNHPRGRMTSAGDGETHLRCGYLTTSLRWQPGDSAPHGRAVGEYLSPLCSVLGARWTTNKGSLNRMAHASLAQSSQYGSRFCGKAPRQALLRLTSPEKVPPMYCEYVRRNDARRDVAMSPCSGIVLVLKASCRAASARCGPSGRRHWQWKADEVPRRPSARGPTNHRRGRDITCRAT</sequence>
<accession>A0A5C2STB8</accession>
<dbReference type="AlphaFoldDB" id="A0A5C2STB8"/>
<evidence type="ECO:0000313" key="3">
    <source>
        <dbReference type="Proteomes" id="UP000313359"/>
    </source>
</evidence>
<feature type="region of interest" description="Disordered" evidence="1">
    <location>
        <begin position="168"/>
        <end position="192"/>
    </location>
</feature>
<organism evidence="2 3">
    <name type="scientific">Lentinus tigrinus ALCF2SS1-6</name>
    <dbReference type="NCBI Taxonomy" id="1328759"/>
    <lineage>
        <taxon>Eukaryota</taxon>
        <taxon>Fungi</taxon>
        <taxon>Dikarya</taxon>
        <taxon>Basidiomycota</taxon>
        <taxon>Agaricomycotina</taxon>
        <taxon>Agaricomycetes</taxon>
        <taxon>Polyporales</taxon>
        <taxon>Polyporaceae</taxon>
        <taxon>Lentinus</taxon>
    </lineage>
</organism>
<evidence type="ECO:0000256" key="1">
    <source>
        <dbReference type="SAM" id="MobiDB-lite"/>
    </source>
</evidence>